<reference evidence="1 2" key="1">
    <citation type="submission" date="2019-06" db="EMBL/GenBank/DDBJ databases">
        <title>Sequencing the genomes of 1000 actinobacteria strains.</title>
        <authorList>
            <person name="Klenk H.-P."/>
        </authorList>
    </citation>
    <scope>NUCLEOTIDE SEQUENCE [LARGE SCALE GENOMIC DNA]</scope>
    <source>
        <strain evidence="1 2">DSM 44826</strain>
    </source>
</reference>
<proteinExistence type="predicted"/>
<dbReference type="Proteomes" id="UP000317940">
    <property type="component" value="Unassembled WGS sequence"/>
</dbReference>
<sequence>MLVTPDARAAEQDGRTVARLVRAGLSRVLPEADLPAETALGYPGYHAAAHRAQRLTHRQTSGGQPDRQLAEELRGVDADARASAARAARRTGEARWPVDLPPAERHLLESLDRARAGLPPRPERAAELAALTVAPWNPRHRRAFDRAERLLGEVWPEMLAEVATVVRQVALLDGWGIAGFTDFTVHGVVFVNADRVLPEPADGALPAPLPLVEALVHEGTHTRCNAAAVTTPFLSGAPTDLLRTPLRADPRPLAGLFQQVVVLARSVLLYRRLLAAPPAALNGGRAAAEARHALLTAQGLAGCATLEDHREALTDAGRSTAAQARTLLERADHERADLERTRR</sequence>
<dbReference type="InterPro" id="IPR026337">
    <property type="entry name" value="AKG_HExxH"/>
</dbReference>
<keyword evidence="2" id="KW-1185">Reference proteome</keyword>
<comment type="caution">
    <text evidence="1">The sequence shown here is derived from an EMBL/GenBank/DDBJ whole genome shotgun (WGS) entry which is preliminary data.</text>
</comment>
<name>A0A561SDK8_9ACTN</name>
<dbReference type="EMBL" id="VIWT01000006">
    <property type="protein sequence ID" value="TWF72915.1"/>
    <property type="molecule type" value="Genomic_DNA"/>
</dbReference>
<dbReference type="AlphaFoldDB" id="A0A561SDK8"/>
<dbReference type="RefSeq" id="WP_170305291.1">
    <property type="nucleotide sequence ID" value="NZ_BAAAMZ010000035.1"/>
</dbReference>
<accession>A0A561SDK8</accession>
<evidence type="ECO:0000313" key="1">
    <source>
        <dbReference type="EMBL" id="TWF72915.1"/>
    </source>
</evidence>
<gene>
    <name evidence="1" type="ORF">FHX73_1666</name>
</gene>
<protein>
    <submittedName>
        <fullName evidence="1">HEXXH motif-containing protein</fullName>
    </submittedName>
</protein>
<evidence type="ECO:0000313" key="2">
    <source>
        <dbReference type="Proteomes" id="UP000317940"/>
    </source>
</evidence>
<dbReference type="NCBIfam" id="TIGR04267">
    <property type="entry name" value="mod_HExxH"/>
    <property type="match status" value="1"/>
</dbReference>
<organism evidence="1 2">
    <name type="scientific">Kitasatospora viridis</name>
    <dbReference type="NCBI Taxonomy" id="281105"/>
    <lineage>
        <taxon>Bacteria</taxon>
        <taxon>Bacillati</taxon>
        <taxon>Actinomycetota</taxon>
        <taxon>Actinomycetes</taxon>
        <taxon>Kitasatosporales</taxon>
        <taxon>Streptomycetaceae</taxon>
        <taxon>Kitasatospora</taxon>
    </lineage>
</organism>